<sequence length="116" mass="13986">MNSLYKKKKEGQQEDIPDRYFSVQKVSEITELPSYILRFWESQFKQLHPQRTRGGHRRYQKKDVELILWIKNLLYEKKLTIKGAKEELKRREREDLIDPAILEKELEEVLDILNGA</sequence>
<dbReference type="AlphaFoldDB" id="A0A523Y1F3"/>
<accession>A0A523Y1F3</accession>
<protein>
    <submittedName>
        <fullName evidence="2">MerR family transcriptional regulator</fullName>
    </submittedName>
</protein>
<proteinExistence type="predicted"/>
<dbReference type="EMBL" id="SOII01000133">
    <property type="protein sequence ID" value="TET85383.1"/>
    <property type="molecule type" value="Genomic_DNA"/>
</dbReference>
<dbReference type="PROSITE" id="PS50937">
    <property type="entry name" value="HTH_MERR_2"/>
    <property type="match status" value="1"/>
</dbReference>
<organism evidence="2 4">
    <name type="scientific">Aerophobetes bacterium</name>
    <dbReference type="NCBI Taxonomy" id="2030807"/>
    <lineage>
        <taxon>Bacteria</taxon>
        <taxon>Candidatus Aerophobota</taxon>
    </lineage>
</organism>
<evidence type="ECO:0000313" key="5">
    <source>
        <dbReference type="Proteomes" id="UP000316674"/>
    </source>
</evidence>
<feature type="domain" description="HTH merR-type" evidence="1">
    <location>
        <begin position="20"/>
        <end position="90"/>
    </location>
</feature>
<dbReference type="Pfam" id="PF13411">
    <property type="entry name" value="MerR_1"/>
    <property type="match status" value="1"/>
</dbReference>
<evidence type="ECO:0000313" key="2">
    <source>
        <dbReference type="EMBL" id="TET85383.1"/>
    </source>
</evidence>
<dbReference type="GO" id="GO:0003677">
    <property type="term" value="F:DNA binding"/>
    <property type="evidence" value="ECO:0007669"/>
    <property type="project" value="InterPro"/>
</dbReference>
<dbReference type="EMBL" id="SOHY01000001">
    <property type="protein sequence ID" value="TEU04081.1"/>
    <property type="molecule type" value="Genomic_DNA"/>
</dbReference>
<dbReference type="GO" id="GO:0006355">
    <property type="term" value="P:regulation of DNA-templated transcription"/>
    <property type="evidence" value="ECO:0007669"/>
    <property type="project" value="InterPro"/>
</dbReference>
<dbReference type="InterPro" id="IPR009061">
    <property type="entry name" value="DNA-bd_dom_put_sf"/>
</dbReference>
<evidence type="ECO:0000259" key="1">
    <source>
        <dbReference type="PROSITE" id="PS50937"/>
    </source>
</evidence>
<dbReference type="Gene3D" id="1.10.1660.10">
    <property type="match status" value="1"/>
</dbReference>
<comment type="caution">
    <text evidence="2">The sequence shown here is derived from an EMBL/GenBank/DDBJ whole genome shotgun (WGS) entry which is preliminary data.</text>
</comment>
<dbReference type="Proteomes" id="UP000315669">
    <property type="component" value="Unassembled WGS sequence"/>
</dbReference>
<dbReference type="SMART" id="SM00422">
    <property type="entry name" value="HTH_MERR"/>
    <property type="match status" value="1"/>
</dbReference>
<name>A0A523Y1F3_UNCAE</name>
<evidence type="ECO:0000313" key="4">
    <source>
        <dbReference type="Proteomes" id="UP000315669"/>
    </source>
</evidence>
<dbReference type="SUPFAM" id="SSF46955">
    <property type="entry name" value="Putative DNA-binding domain"/>
    <property type="match status" value="1"/>
</dbReference>
<dbReference type="InterPro" id="IPR000551">
    <property type="entry name" value="MerR-type_HTH_dom"/>
</dbReference>
<evidence type="ECO:0000313" key="3">
    <source>
        <dbReference type="EMBL" id="TEU04081.1"/>
    </source>
</evidence>
<reference evidence="4 5" key="1">
    <citation type="submission" date="2019-03" db="EMBL/GenBank/DDBJ databases">
        <title>Metabolic potential of uncultured bacteria and archaea associated with petroleum seepage in deep-sea sediments.</title>
        <authorList>
            <person name="Dong X."/>
            <person name="Hubert C."/>
        </authorList>
    </citation>
    <scope>NUCLEOTIDE SEQUENCE [LARGE SCALE GENOMIC DNA]</scope>
    <source>
        <strain evidence="3">E26_bin6</strain>
        <strain evidence="2">E29_bin25</strain>
    </source>
</reference>
<dbReference type="Proteomes" id="UP000316674">
    <property type="component" value="Unassembled WGS sequence"/>
</dbReference>
<gene>
    <name evidence="3" type="ORF">E3I16_00010</name>
    <name evidence="2" type="ORF">E3J32_01815</name>
</gene>